<evidence type="ECO:0000313" key="2">
    <source>
        <dbReference type="Proteomes" id="UP000224507"/>
    </source>
</evidence>
<comment type="caution">
    <text evidence="1">The sequence shown here is derived from an EMBL/GenBank/DDBJ whole genome shotgun (WGS) entry which is preliminary data.</text>
</comment>
<dbReference type="RefSeq" id="WP_005900868.1">
    <property type="nucleotide sequence ID" value="NZ_CP013328.1"/>
</dbReference>
<gene>
    <name evidence="1" type="ORF">CBG56_07270</name>
</gene>
<evidence type="ECO:0000313" key="1">
    <source>
        <dbReference type="EMBL" id="PHI15078.1"/>
    </source>
</evidence>
<sequence length="180" mass="20485">MKKILFGTLVFSLILSSLAYAEADDVMTMKDMLEAEEEAKIREKYLEGPVVSESTNENKTEITATAATKMTSEEEREAYAALERARARIEKEEQEKLKAQQEITEAQNQMENQAEVVTEQGANENPDQNQVIFVEPAAPRMTPEEEKEAYEALERVRARILKEDEERAELLKAATEQQVQ</sequence>
<dbReference type="AlphaFoldDB" id="A0A0S2ZRP2"/>
<dbReference type="EMBL" id="NIRO01000008">
    <property type="protein sequence ID" value="PHI15078.1"/>
    <property type="molecule type" value="Genomic_DNA"/>
</dbReference>
<protein>
    <submittedName>
        <fullName evidence="1">Uncharacterized protein</fullName>
    </submittedName>
</protein>
<name>A0A0S2ZRP2_FUSNP</name>
<accession>A0A0S2ZRP2</accession>
<organism evidence="1 2">
    <name type="scientific">Fusobacterium nucleatum subsp. polymorphum</name>
    <name type="common">Fusobacterium polymorphum</name>
    <dbReference type="NCBI Taxonomy" id="76857"/>
    <lineage>
        <taxon>Bacteria</taxon>
        <taxon>Fusobacteriati</taxon>
        <taxon>Fusobacteriota</taxon>
        <taxon>Fusobacteriia</taxon>
        <taxon>Fusobacteriales</taxon>
        <taxon>Fusobacteriaceae</taxon>
        <taxon>Fusobacterium</taxon>
    </lineage>
</organism>
<dbReference type="Proteomes" id="UP000224507">
    <property type="component" value="Unassembled WGS sequence"/>
</dbReference>
<reference evidence="1 2" key="1">
    <citation type="submission" date="2017-06" db="EMBL/GenBank/DDBJ databases">
        <title>Draft genome sequence of Fusobacterium nucleatum subsp. polymorphum KCOM 1274 (=ChDC F309).</title>
        <authorList>
            <person name="Kook J.-K."/>
            <person name="Park S.-N."/>
            <person name="Lim Y.K."/>
            <person name="Roh H."/>
        </authorList>
    </citation>
    <scope>NUCLEOTIDE SEQUENCE [LARGE SCALE GENOMIC DNA]</scope>
    <source>
        <strain evidence="2">KCOM 1274 (ChDC F309)</strain>
    </source>
</reference>
<proteinExistence type="predicted"/>